<dbReference type="PANTHER" id="PTHR43201">
    <property type="entry name" value="ACYL-COA SYNTHETASE"/>
    <property type="match status" value="1"/>
</dbReference>
<protein>
    <submittedName>
        <fullName evidence="4">Bifunctional protein Aas</fullName>
    </submittedName>
</protein>
<name>A0A1J5S031_9ZZZZ</name>
<organism evidence="4">
    <name type="scientific">mine drainage metagenome</name>
    <dbReference type="NCBI Taxonomy" id="410659"/>
    <lineage>
        <taxon>unclassified sequences</taxon>
        <taxon>metagenomes</taxon>
        <taxon>ecological metagenomes</taxon>
    </lineage>
</organism>
<proteinExistence type="inferred from homology"/>
<evidence type="ECO:0000259" key="3">
    <source>
        <dbReference type="SMART" id="SM00563"/>
    </source>
</evidence>
<evidence type="ECO:0000313" key="4">
    <source>
        <dbReference type="EMBL" id="OIR01543.1"/>
    </source>
</evidence>
<dbReference type="AlphaFoldDB" id="A0A1J5S031"/>
<keyword evidence="2" id="KW-0436">Ligase</keyword>
<reference evidence="4" key="1">
    <citation type="submission" date="2016-10" db="EMBL/GenBank/DDBJ databases">
        <title>Sequence of Gallionella enrichment culture.</title>
        <authorList>
            <person name="Poehlein A."/>
            <person name="Muehling M."/>
            <person name="Daniel R."/>
        </authorList>
    </citation>
    <scope>NUCLEOTIDE SEQUENCE</scope>
</reference>
<dbReference type="PANTHER" id="PTHR43201:SF5">
    <property type="entry name" value="MEDIUM-CHAIN ACYL-COA LIGASE ACSF2, MITOCHONDRIAL"/>
    <property type="match status" value="1"/>
</dbReference>
<gene>
    <name evidence="4" type="primary">aas_4</name>
    <name evidence="4" type="ORF">GALL_164450</name>
</gene>
<comment type="similarity">
    <text evidence="1">Belongs to the ATP-dependent AMP-binding enzyme family.</text>
</comment>
<dbReference type="SMART" id="SM00563">
    <property type="entry name" value="PlsC"/>
    <property type="match status" value="1"/>
</dbReference>
<dbReference type="SUPFAM" id="SSF56801">
    <property type="entry name" value="Acetyl-CoA synthetase-like"/>
    <property type="match status" value="1"/>
</dbReference>
<dbReference type="InterPro" id="IPR002123">
    <property type="entry name" value="Plipid/glycerol_acylTrfase"/>
</dbReference>
<dbReference type="InterPro" id="IPR020845">
    <property type="entry name" value="AMP-binding_CS"/>
</dbReference>
<comment type="caution">
    <text evidence="4">The sequence shown here is derived from an EMBL/GenBank/DDBJ whole genome shotgun (WGS) entry which is preliminary data.</text>
</comment>
<feature type="domain" description="Phospholipid/glycerol acyltransferase" evidence="3">
    <location>
        <begin position="29"/>
        <end position="140"/>
    </location>
</feature>
<dbReference type="PROSITE" id="PS00455">
    <property type="entry name" value="AMP_BINDING"/>
    <property type="match status" value="1"/>
</dbReference>
<dbReference type="CDD" id="cd07989">
    <property type="entry name" value="LPLAT_AGPAT-like"/>
    <property type="match status" value="1"/>
</dbReference>
<dbReference type="Pfam" id="PF00501">
    <property type="entry name" value="AMP-binding"/>
    <property type="match status" value="1"/>
</dbReference>
<dbReference type="Gene3D" id="3.40.50.12780">
    <property type="entry name" value="N-terminal domain of ligase-like"/>
    <property type="match status" value="1"/>
</dbReference>
<dbReference type="InterPro" id="IPR042099">
    <property type="entry name" value="ANL_N_sf"/>
</dbReference>
<sequence length="713" mass="78173">MKSLVRFILRLFFGYRIHGADALEGPGPMLLAPNHVSWIDWLLVGAAIDDDWRFVTASTTANLSWVHRRIMVNRRTFPVDQASPYAVREMADFIAKGGKLVLFPEGRISTSGELMKVHEGVGFLLQHTGARVVTAYLRGANRLRWVKHGGWTRWFPRVSVHFDEGARPPTFEGLTSSKARQKTTSWLRDRMLDWQVRVELEHGAATIPQAVAEAVSATPARIAFEDPSFVTLSYRRVAVAADLLASRWSALLGGGPGDRVGVLLPNANATPLTLLSLWETGRVPAILNFSSGVPVMLDCARLAGLKVVITSRLFLEKARIDPRPFEEAGLTLVYLEEVRASLGAAAKLGAALRNRLIPGRRLSRAPVSAADSAVVLFTSGSEGTPKGVELSHRNLVSNVRQISAVIDLRDSDRFFNALPLFHSFGLMAGVLFPLIRGCYCFLYPSPLHYRTVPVLVYDRDCTVLMGTNTFLNGYARKAHAYDFNSVRFLVAGAEKVQEATFDTWARKFGVRIIEGYGATECSPVIAANTRVESRFGSAGRFLPGVEHRLEPVEGIAEGGRLLVRGPNVMKGYLNADANERFQSLGGWYDTGDIVSVDEDGFVHILGRLKRFAKVSGEMVSLTAVEETLAKAFAGRSPRFQIAVVAVADAEKGERLIGVSNDSALTLADLRGAIREAGLSNLCAPRELRVMTTIPKLGTGKTDHRELLRVVTDQ</sequence>
<dbReference type="EMBL" id="MLJW01000083">
    <property type="protein sequence ID" value="OIR01543.1"/>
    <property type="molecule type" value="Genomic_DNA"/>
</dbReference>
<evidence type="ECO:0000256" key="2">
    <source>
        <dbReference type="ARBA" id="ARBA00022598"/>
    </source>
</evidence>
<dbReference type="InterPro" id="IPR045851">
    <property type="entry name" value="AMP-bd_C_sf"/>
</dbReference>
<dbReference type="GO" id="GO:0031956">
    <property type="term" value="F:medium-chain fatty acid-CoA ligase activity"/>
    <property type="evidence" value="ECO:0007669"/>
    <property type="project" value="TreeGrafter"/>
</dbReference>
<dbReference type="GO" id="GO:0006631">
    <property type="term" value="P:fatty acid metabolic process"/>
    <property type="evidence" value="ECO:0007669"/>
    <property type="project" value="TreeGrafter"/>
</dbReference>
<dbReference type="Pfam" id="PF01553">
    <property type="entry name" value="Acyltransferase"/>
    <property type="match status" value="1"/>
</dbReference>
<accession>A0A1J5S031</accession>
<dbReference type="Gene3D" id="3.30.300.30">
    <property type="match status" value="1"/>
</dbReference>
<dbReference type="SUPFAM" id="SSF69593">
    <property type="entry name" value="Glycerol-3-phosphate (1)-acyltransferase"/>
    <property type="match status" value="1"/>
</dbReference>
<evidence type="ECO:0000256" key="1">
    <source>
        <dbReference type="ARBA" id="ARBA00006432"/>
    </source>
</evidence>
<dbReference type="GO" id="GO:0016746">
    <property type="term" value="F:acyltransferase activity"/>
    <property type="evidence" value="ECO:0007669"/>
    <property type="project" value="InterPro"/>
</dbReference>
<dbReference type="InterPro" id="IPR000873">
    <property type="entry name" value="AMP-dep_synth/lig_dom"/>
</dbReference>